<evidence type="ECO:0000256" key="1">
    <source>
        <dbReference type="SAM" id="MobiDB-lite"/>
    </source>
</evidence>
<evidence type="ECO:0000313" key="3">
    <source>
        <dbReference type="Proteomes" id="UP001054252"/>
    </source>
</evidence>
<sequence>MLCKQPNTLGYYPRAPKAKGKAANQQENKGKPMRNKK</sequence>
<name>A0AAV5JUN8_9ROSI</name>
<proteinExistence type="predicted"/>
<dbReference type="Proteomes" id="UP001054252">
    <property type="component" value="Unassembled WGS sequence"/>
</dbReference>
<keyword evidence="3" id="KW-1185">Reference proteome</keyword>
<dbReference type="EMBL" id="BPVZ01000050">
    <property type="protein sequence ID" value="GKV18369.1"/>
    <property type="molecule type" value="Genomic_DNA"/>
</dbReference>
<evidence type="ECO:0000313" key="2">
    <source>
        <dbReference type="EMBL" id="GKV18369.1"/>
    </source>
</evidence>
<dbReference type="AlphaFoldDB" id="A0AAV5JUN8"/>
<comment type="caution">
    <text evidence="2">The sequence shown here is derived from an EMBL/GenBank/DDBJ whole genome shotgun (WGS) entry which is preliminary data.</text>
</comment>
<reference evidence="2 3" key="1">
    <citation type="journal article" date="2021" name="Commun. Biol.">
        <title>The genome of Shorea leprosula (Dipterocarpaceae) highlights the ecological relevance of drought in aseasonal tropical rainforests.</title>
        <authorList>
            <person name="Ng K.K.S."/>
            <person name="Kobayashi M.J."/>
            <person name="Fawcett J.A."/>
            <person name="Hatakeyama M."/>
            <person name="Paape T."/>
            <person name="Ng C.H."/>
            <person name="Ang C.C."/>
            <person name="Tnah L.H."/>
            <person name="Lee C.T."/>
            <person name="Nishiyama T."/>
            <person name="Sese J."/>
            <person name="O'Brien M.J."/>
            <person name="Copetti D."/>
            <person name="Mohd Noor M.I."/>
            <person name="Ong R.C."/>
            <person name="Putra M."/>
            <person name="Sireger I.Z."/>
            <person name="Indrioko S."/>
            <person name="Kosugi Y."/>
            <person name="Izuno A."/>
            <person name="Isagi Y."/>
            <person name="Lee S.L."/>
            <person name="Shimizu K.K."/>
        </authorList>
    </citation>
    <scope>NUCLEOTIDE SEQUENCE [LARGE SCALE GENOMIC DNA]</scope>
    <source>
        <strain evidence="2">214</strain>
    </source>
</reference>
<protein>
    <submittedName>
        <fullName evidence="2">Uncharacterized protein</fullName>
    </submittedName>
</protein>
<accession>A0AAV5JUN8</accession>
<organism evidence="2 3">
    <name type="scientific">Rubroshorea leprosula</name>
    <dbReference type="NCBI Taxonomy" id="152421"/>
    <lineage>
        <taxon>Eukaryota</taxon>
        <taxon>Viridiplantae</taxon>
        <taxon>Streptophyta</taxon>
        <taxon>Embryophyta</taxon>
        <taxon>Tracheophyta</taxon>
        <taxon>Spermatophyta</taxon>
        <taxon>Magnoliopsida</taxon>
        <taxon>eudicotyledons</taxon>
        <taxon>Gunneridae</taxon>
        <taxon>Pentapetalae</taxon>
        <taxon>rosids</taxon>
        <taxon>malvids</taxon>
        <taxon>Malvales</taxon>
        <taxon>Dipterocarpaceae</taxon>
        <taxon>Rubroshorea</taxon>
    </lineage>
</organism>
<feature type="region of interest" description="Disordered" evidence="1">
    <location>
        <begin position="1"/>
        <end position="37"/>
    </location>
</feature>
<gene>
    <name evidence="2" type="ORF">SLEP1_g28765</name>
</gene>